<dbReference type="Pfam" id="PF00126">
    <property type="entry name" value="HTH_1"/>
    <property type="match status" value="1"/>
</dbReference>
<dbReference type="CDD" id="cd08432">
    <property type="entry name" value="PBP2_GcdR_TrpI_HvrB_AmpR_like"/>
    <property type="match status" value="1"/>
</dbReference>
<dbReference type="Pfam" id="PF03466">
    <property type="entry name" value="LysR_substrate"/>
    <property type="match status" value="1"/>
</dbReference>
<dbReference type="KEGG" id="pacr:FXN63_19315"/>
<dbReference type="InterPro" id="IPR036388">
    <property type="entry name" value="WH-like_DNA-bd_sf"/>
</dbReference>
<evidence type="ECO:0000256" key="4">
    <source>
        <dbReference type="ARBA" id="ARBA00023163"/>
    </source>
</evidence>
<dbReference type="GO" id="GO:0006351">
    <property type="term" value="P:DNA-templated transcription"/>
    <property type="evidence" value="ECO:0007669"/>
    <property type="project" value="TreeGrafter"/>
</dbReference>
<dbReference type="Gene3D" id="1.10.10.10">
    <property type="entry name" value="Winged helix-like DNA-binding domain superfamily/Winged helix DNA-binding domain"/>
    <property type="match status" value="1"/>
</dbReference>
<feature type="domain" description="HTH lysR-type" evidence="5">
    <location>
        <begin position="16"/>
        <end position="73"/>
    </location>
</feature>
<evidence type="ECO:0000256" key="2">
    <source>
        <dbReference type="ARBA" id="ARBA00023015"/>
    </source>
</evidence>
<dbReference type="Proteomes" id="UP000325161">
    <property type="component" value="Chromosome"/>
</dbReference>
<dbReference type="PANTHER" id="PTHR30537:SF74">
    <property type="entry name" value="HTH-TYPE TRANSCRIPTIONAL REGULATOR TRPI"/>
    <property type="match status" value="1"/>
</dbReference>
<dbReference type="SUPFAM" id="SSF46785">
    <property type="entry name" value="Winged helix' DNA-binding domain"/>
    <property type="match status" value="1"/>
</dbReference>
<accession>A0A5C0AZK5</accession>
<dbReference type="OrthoDB" id="5526340at2"/>
<keyword evidence="2" id="KW-0805">Transcription regulation</keyword>
<dbReference type="GO" id="GO:0043565">
    <property type="term" value="F:sequence-specific DNA binding"/>
    <property type="evidence" value="ECO:0007669"/>
    <property type="project" value="TreeGrafter"/>
</dbReference>
<dbReference type="InterPro" id="IPR036390">
    <property type="entry name" value="WH_DNA-bd_sf"/>
</dbReference>
<dbReference type="InterPro" id="IPR058163">
    <property type="entry name" value="LysR-type_TF_proteobact-type"/>
</dbReference>
<dbReference type="PANTHER" id="PTHR30537">
    <property type="entry name" value="HTH-TYPE TRANSCRIPTIONAL REGULATOR"/>
    <property type="match status" value="1"/>
</dbReference>
<dbReference type="PRINTS" id="PR00039">
    <property type="entry name" value="HTHLYSR"/>
</dbReference>
<name>A0A5C0AZK5_9BURK</name>
<dbReference type="AlphaFoldDB" id="A0A5C0AZK5"/>
<gene>
    <name evidence="6" type="ORF">FXN63_19315</name>
</gene>
<dbReference type="InterPro" id="IPR005119">
    <property type="entry name" value="LysR_subst-bd"/>
</dbReference>
<evidence type="ECO:0000259" key="5">
    <source>
        <dbReference type="PROSITE" id="PS50931"/>
    </source>
</evidence>
<evidence type="ECO:0000313" key="6">
    <source>
        <dbReference type="EMBL" id="QEI07748.1"/>
    </source>
</evidence>
<dbReference type="FunFam" id="1.10.10.10:FF:000038">
    <property type="entry name" value="Glycine cleavage system transcriptional activator"/>
    <property type="match status" value="1"/>
</dbReference>
<dbReference type="GO" id="GO:0003700">
    <property type="term" value="F:DNA-binding transcription factor activity"/>
    <property type="evidence" value="ECO:0007669"/>
    <property type="project" value="InterPro"/>
</dbReference>
<comment type="similarity">
    <text evidence="1">Belongs to the LysR transcriptional regulatory family.</text>
</comment>
<sequence length="319" mass="35008">MPYTCEKIARMLNSLPPLNAVRAFVAAARHQSFTLAAQELHVTHGAVSRQIKALESQLGVLLFERRTRQVSLTAAGVKFFAQADSALKQLAAAAQSVMSDAPARVLRINVRPSFAVRWLIPRLPDFVAQYPGIEPQVLTSTLAPDKAGDRFDIAIRRGRDGWPPSARLTPFLEDEACLVASPALLDRYPVDTPSALSALVLLWARTRKADWDAWLAYTGIGKLKPVGQMQFDHEHFVLQAVMDGLGFAVVPVSLVSSALASGQLRCPFPERRMPLARYYYGVAADAVSEVQAFTAWLDAEVAQQANNHLPLTKKNTPKI</sequence>
<evidence type="ECO:0000256" key="3">
    <source>
        <dbReference type="ARBA" id="ARBA00023125"/>
    </source>
</evidence>
<keyword evidence="7" id="KW-1185">Reference proteome</keyword>
<reference evidence="6 7" key="1">
    <citation type="submission" date="2019-08" db="EMBL/GenBank/DDBJ databases">
        <title>Amphibian skin-associated Pigmentiphaga: genome sequence and occurrence across geography and hosts.</title>
        <authorList>
            <person name="Bletz M.C."/>
            <person name="Bunk B."/>
            <person name="Sproeer C."/>
            <person name="Biwer P."/>
            <person name="Reiter S."/>
            <person name="Rabemananjara F.C.E."/>
            <person name="Schulz S."/>
            <person name="Overmann J."/>
            <person name="Vences M."/>
        </authorList>
    </citation>
    <scope>NUCLEOTIDE SEQUENCE [LARGE SCALE GENOMIC DNA]</scope>
    <source>
        <strain evidence="6 7">Mada1488</strain>
    </source>
</reference>
<proteinExistence type="inferred from homology"/>
<dbReference type="Gene3D" id="3.40.190.10">
    <property type="entry name" value="Periplasmic binding protein-like II"/>
    <property type="match status" value="2"/>
</dbReference>
<keyword evidence="3" id="KW-0238">DNA-binding</keyword>
<dbReference type="InterPro" id="IPR000847">
    <property type="entry name" value="LysR_HTH_N"/>
</dbReference>
<organism evidence="6 7">
    <name type="scientific">Pigmentiphaga aceris</name>
    <dbReference type="NCBI Taxonomy" id="1940612"/>
    <lineage>
        <taxon>Bacteria</taxon>
        <taxon>Pseudomonadati</taxon>
        <taxon>Pseudomonadota</taxon>
        <taxon>Betaproteobacteria</taxon>
        <taxon>Burkholderiales</taxon>
        <taxon>Alcaligenaceae</taxon>
        <taxon>Pigmentiphaga</taxon>
    </lineage>
</organism>
<dbReference type="SUPFAM" id="SSF53850">
    <property type="entry name" value="Periplasmic binding protein-like II"/>
    <property type="match status" value="1"/>
</dbReference>
<protein>
    <submittedName>
        <fullName evidence="6">LysR family transcriptional regulator</fullName>
    </submittedName>
</protein>
<evidence type="ECO:0000313" key="7">
    <source>
        <dbReference type="Proteomes" id="UP000325161"/>
    </source>
</evidence>
<dbReference type="EMBL" id="CP043046">
    <property type="protein sequence ID" value="QEI07748.1"/>
    <property type="molecule type" value="Genomic_DNA"/>
</dbReference>
<dbReference type="PROSITE" id="PS50931">
    <property type="entry name" value="HTH_LYSR"/>
    <property type="match status" value="1"/>
</dbReference>
<evidence type="ECO:0000256" key="1">
    <source>
        <dbReference type="ARBA" id="ARBA00009437"/>
    </source>
</evidence>
<keyword evidence="4" id="KW-0804">Transcription</keyword>